<dbReference type="HOGENOM" id="CLU_2570740_0_0_7"/>
<proteinExistence type="predicted"/>
<evidence type="ECO:0000313" key="2">
    <source>
        <dbReference type="Proteomes" id="UP000002534"/>
    </source>
</evidence>
<protein>
    <submittedName>
        <fullName evidence="1">Uncharacterized protein</fullName>
    </submittedName>
</protein>
<dbReference type="AlphaFoldDB" id="Q3A3P1"/>
<dbReference type="RefSeq" id="WP_011341510.1">
    <property type="nucleotide sequence ID" value="NC_007498.2"/>
</dbReference>
<name>Q3A3P1_SYNC1</name>
<dbReference type="Proteomes" id="UP000002534">
    <property type="component" value="Chromosome"/>
</dbReference>
<gene>
    <name evidence="1" type="ordered locus">Pcar_1773</name>
</gene>
<reference evidence="1 2" key="2">
    <citation type="journal article" date="2012" name="BMC Genomics">
        <title>The genome of Pelobacter carbinolicus reveals surprising metabolic capabilities and physiological features.</title>
        <authorList>
            <person name="Aklujkar M."/>
            <person name="Haveman S.A."/>
            <person name="Didonato R.Jr."/>
            <person name="Chertkov O."/>
            <person name="Han C.S."/>
            <person name="Land M.L."/>
            <person name="Brown P."/>
            <person name="Lovley D.R."/>
        </authorList>
    </citation>
    <scope>NUCLEOTIDE SEQUENCE [LARGE SCALE GENOMIC DNA]</scope>
    <source>
        <strain evidence="2">DSM 2380 / NBRC 103641 / GraBd1</strain>
    </source>
</reference>
<evidence type="ECO:0000313" key="1">
    <source>
        <dbReference type="EMBL" id="ABA89016.1"/>
    </source>
</evidence>
<accession>Q3A3P1</accession>
<dbReference type="KEGG" id="pca:Pcar_1773"/>
<keyword evidence="2" id="KW-1185">Reference proteome</keyword>
<dbReference type="OrthoDB" id="9921118at2"/>
<sequence>MAKDSFIRQKHQEYAQSLRDMHFQLGKMASELTVAYGKPSAYYAKKAQDAIASLRGLLAETLYAEHSECDQDEAGPSYFTF</sequence>
<organism evidence="1 2">
    <name type="scientific">Syntrophotalea carbinolica (strain DSM 2380 / NBRC 103641 / GraBd1)</name>
    <name type="common">Pelobacter carbinolicus</name>
    <dbReference type="NCBI Taxonomy" id="338963"/>
    <lineage>
        <taxon>Bacteria</taxon>
        <taxon>Pseudomonadati</taxon>
        <taxon>Thermodesulfobacteriota</taxon>
        <taxon>Desulfuromonadia</taxon>
        <taxon>Desulfuromonadales</taxon>
        <taxon>Syntrophotaleaceae</taxon>
        <taxon>Syntrophotalea</taxon>
    </lineage>
</organism>
<reference evidence="2" key="1">
    <citation type="submission" date="2005-10" db="EMBL/GenBank/DDBJ databases">
        <title>Complete sequence of Pelobacter carbinolicus DSM 2380.</title>
        <authorList>
            <person name="Copeland A."/>
            <person name="Lucas S."/>
            <person name="Lapidus A."/>
            <person name="Barry K."/>
            <person name="Detter J.C."/>
            <person name="Glavina T."/>
            <person name="Hammon N."/>
            <person name="Israni S."/>
            <person name="Pitluck S."/>
            <person name="Chertkov O."/>
            <person name="Schmutz J."/>
            <person name="Larimer F."/>
            <person name="Land M."/>
            <person name="Kyrpides N."/>
            <person name="Ivanova N."/>
            <person name="Richardson P."/>
        </authorList>
    </citation>
    <scope>NUCLEOTIDE SEQUENCE [LARGE SCALE GENOMIC DNA]</scope>
    <source>
        <strain evidence="2">DSM 2380 / NBRC 103641 / GraBd1</strain>
    </source>
</reference>
<dbReference type="EMBL" id="CP000142">
    <property type="protein sequence ID" value="ABA89016.1"/>
    <property type="molecule type" value="Genomic_DNA"/>
</dbReference>